<protein>
    <submittedName>
        <fullName evidence="2">Uncharacterized protein</fullName>
    </submittedName>
</protein>
<reference evidence="2" key="1">
    <citation type="submission" date="2019-10" db="EMBL/GenBank/DDBJ databases">
        <title>Draft genome sequece of Microseira wollei NIES-4236.</title>
        <authorList>
            <person name="Yamaguchi H."/>
            <person name="Suzuki S."/>
            <person name="Kawachi M."/>
        </authorList>
    </citation>
    <scope>NUCLEOTIDE SEQUENCE</scope>
    <source>
        <strain evidence="2">NIES-4236</strain>
    </source>
</reference>
<gene>
    <name evidence="2" type="ORF">MiSe_95000</name>
</gene>
<keyword evidence="1" id="KW-1133">Transmembrane helix</keyword>
<dbReference type="AlphaFoldDB" id="A0AAV3XUR7"/>
<keyword evidence="3" id="KW-1185">Reference proteome</keyword>
<dbReference type="Proteomes" id="UP001050975">
    <property type="component" value="Unassembled WGS sequence"/>
</dbReference>
<evidence type="ECO:0000256" key="1">
    <source>
        <dbReference type="SAM" id="Phobius"/>
    </source>
</evidence>
<proteinExistence type="predicted"/>
<name>A0AAV3XUR7_9CYAN</name>
<evidence type="ECO:0000313" key="2">
    <source>
        <dbReference type="EMBL" id="GET44667.1"/>
    </source>
</evidence>
<feature type="transmembrane region" description="Helical" evidence="1">
    <location>
        <begin position="48"/>
        <end position="69"/>
    </location>
</feature>
<organism evidence="2 3">
    <name type="scientific">Microseira wollei NIES-4236</name>
    <dbReference type="NCBI Taxonomy" id="2530354"/>
    <lineage>
        <taxon>Bacteria</taxon>
        <taxon>Bacillati</taxon>
        <taxon>Cyanobacteriota</taxon>
        <taxon>Cyanophyceae</taxon>
        <taxon>Oscillatoriophycideae</taxon>
        <taxon>Aerosakkonematales</taxon>
        <taxon>Aerosakkonemataceae</taxon>
        <taxon>Microseira</taxon>
    </lineage>
</organism>
<keyword evidence="1" id="KW-0472">Membrane</keyword>
<keyword evidence="1" id="KW-0812">Transmembrane</keyword>
<feature type="transmembrane region" description="Helical" evidence="1">
    <location>
        <begin position="12"/>
        <end position="28"/>
    </location>
</feature>
<evidence type="ECO:0000313" key="3">
    <source>
        <dbReference type="Proteomes" id="UP001050975"/>
    </source>
</evidence>
<comment type="caution">
    <text evidence="2">The sequence shown here is derived from an EMBL/GenBank/DDBJ whole genome shotgun (WGS) entry which is preliminary data.</text>
</comment>
<sequence>MRVLNPSFFPRVSLPLLFLPIGYCLMVNPRKSKPTFPSTLLSVWETLVLLGLSSNPISASQSFIIFWHFRMTSNRSCRMTKSSAYLISDRDFLLSLLPPFRVSAYCLTLSSIPCKAMLANNGLITPPCGVPSLVGNRVLSSMTPDFNQVLICRLNLG</sequence>
<dbReference type="EMBL" id="BLAY01000512">
    <property type="protein sequence ID" value="GET44667.1"/>
    <property type="molecule type" value="Genomic_DNA"/>
</dbReference>
<accession>A0AAV3XUR7</accession>